<dbReference type="InterPro" id="IPR053858">
    <property type="entry name" value="Arb2_dom"/>
</dbReference>
<dbReference type="OrthoDB" id="421951at2759"/>
<organism evidence="2 3">
    <name type="scientific">Penicillium nordicum</name>
    <dbReference type="NCBI Taxonomy" id="229535"/>
    <lineage>
        <taxon>Eukaryota</taxon>
        <taxon>Fungi</taxon>
        <taxon>Dikarya</taxon>
        <taxon>Ascomycota</taxon>
        <taxon>Pezizomycotina</taxon>
        <taxon>Eurotiomycetes</taxon>
        <taxon>Eurotiomycetidae</taxon>
        <taxon>Eurotiales</taxon>
        <taxon>Aspergillaceae</taxon>
        <taxon>Penicillium</taxon>
    </lineage>
</organism>
<feature type="domain" description="Arb2" evidence="1">
    <location>
        <begin position="61"/>
        <end position="157"/>
    </location>
</feature>
<name>A0A0M9WE17_9EURO</name>
<dbReference type="STRING" id="229535.A0A0M9WE17"/>
<dbReference type="EMBL" id="LHQQ01000135">
    <property type="protein sequence ID" value="KOS41349.1"/>
    <property type="molecule type" value="Genomic_DNA"/>
</dbReference>
<evidence type="ECO:0000313" key="3">
    <source>
        <dbReference type="Proteomes" id="UP000037696"/>
    </source>
</evidence>
<comment type="caution">
    <text evidence="2">The sequence shown here is derived from an EMBL/GenBank/DDBJ whole genome shotgun (WGS) entry which is preliminary data.</text>
</comment>
<evidence type="ECO:0000259" key="1">
    <source>
        <dbReference type="Pfam" id="PF22749"/>
    </source>
</evidence>
<accession>A0A0M9WE17</accession>
<dbReference type="Pfam" id="PF22749">
    <property type="entry name" value="Arb2"/>
    <property type="match status" value="1"/>
</dbReference>
<dbReference type="Proteomes" id="UP000037696">
    <property type="component" value="Unassembled WGS sequence"/>
</dbReference>
<reference evidence="2 3" key="1">
    <citation type="submission" date="2015-08" db="EMBL/GenBank/DDBJ databases">
        <title>Genome sequencing of Penicillium nordicum.</title>
        <authorList>
            <person name="Nguyen H.D."/>
            <person name="Seifert K.A."/>
        </authorList>
    </citation>
    <scope>NUCLEOTIDE SEQUENCE [LARGE SCALE GENOMIC DNA]</scope>
    <source>
        <strain evidence="2 3">DAOMC 185683</strain>
    </source>
</reference>
<sequence length="159" mass="17532">MPNWACLLSLFGKEFNVCTDSMFAEIQHYINPSGSLPASFFSSSFFPSLLFSFNALFHPLIKTWLDSPNALVLTNTGQTVWYNSGWSAITADSFYGQHRSSAVERKSPLNASRNVIGNGSIGEHIENIFHQVLMRGHFRVGAMIDIIGMSEGGHATSLL</sequence>
<evidence type="ECO:0000313" key="2">
    <source>
        <dbReference type="EMBL" id="KOS41349.1"/>
    </source>
</evidence>
<keyword evidence="3" id="KW-1185">Reference proteome</keyword>
<proteinExistence type="predicted"/>
<protein>
    <recommendedName>
        <fullName evidence="1">Arb2 domain-containing protein</fullName>
    </recommendedName>
</protein>
<gene>
    <name evidence="2" type="ORF">ACN38_g7783</name>
</gene>
<dbReference type="AlphaFoldDB" id="A0A0M9WE17"/>